<dbReference type="Proteomes" id="UP000309997">
    <property type="component" value="Unassembled WGS sequence"/>
</dbReference>
<evidence type="ECO:0000313" key="2">
    <source>
        <dbReference type="Proteomes" id="UP000309997"/>
    </source>
</evidence>
<gene>
    <name evidence="1" type="ORF">D5086_019289</name>
</gene>
<proteinExistence type="predicted"/>
<comment type="caution">
    <text evidence="1">The sequence shown here is derived from an EMBL/GenBank/DDBJ whole genome shotgun (WGS) entry which is preliminary data.</text>
</comment>
<protein>
    <submittedName>
        <fullName evidence="1">Uncharacterized protein</fullName>
    </submittedName>
</protein>
<sequence>MTLHGSTALGDVIYFLYESGYGVYFLYCSCHFPHETGVDVAMEEQEEQLVPQAQQDLVQQPRNLERSISKIYISSPVLSAKRARALITGTVRKSAWDHKEDGEGGFSHVDELEGKLDVVGRRLAGGFSVMEKHVDEHELVDPLIHLEKSEESNNGRSNAPEKSSLAAYLLLR</sequence>
<evidence type="ECO:0000313" key="1">
    <source>
        <dbReference type="EMBL" id="KAL3577785.1"/>
    </source>
</evidence>
<organism evidence="1 2">
    <name type="scientific">Populus alba</name>
    <name type="common">White poplar</name>
    <dbReference type="NCBI Taxonomy" id="43335"/>
    <lineage>
        <taxon>Eukaryota</taxon>
        <taxon>Viridiplantae</taxon>
        <taxon>Streptophyta</taxon>
        <taxon>Embryophyta</taxon>
        <taxon>Tracheophyta</taxon>
        <taxon>Spermatophyta</taxon>
        <taxon>Magnoliopsida</taxon>
        <taxon>eudicotyledons</taxon>
        <taxon>Gunneridae</taxon>
        <taxon>Pentapetalae</taxon>
        <taxon>rosids</taxon>
        <taxon>fabids</taxon>
        <taxon>Malpighiales</taxon>
        <taxon>Salicaceae</taxon>
        <taxon>Saliceae</taxon>
        <taxon>Populus</taxon>
    </lineage>
</organism>
<name>A0ACC4BGW7_POPAL</name>
<reference evidence="1 2" key="1">
    <citation type="journal article" date="2024" name="Plant Biotechnol. J.">
        <title>Genome and CRISPR/Cas9 system of a widespread forest tree (Populus alba) in the world.</title>
        <authorList>
            <person name="Liu Y.J."/>
            <person name="Jiang P.F."/>
            <person name="Han X.M."/>
            <person name="Li X.Y."/>
            <person name="Wang H.M."/>
            <person name="Wang Y.J."/>
            <person name="Wang X.X."/>
            <person name="Zeng Q.Y."/>
        </authorList>
    </citation>
    <scope>NUCLEOTIDE SEQUENCE [LARGE SCALE GENOMIC DNA]</scope>
    <source>
        <strain evidence="2">cv. PAL-ZL1</strain>
    </source>
</reference>
<accession>A0ACC4BGW7</accession>
<dbReference type="EMBL" id="RCHU02000010">
    <property type="protein sequence ID" value="KAL3577785.1"/>
    <property type="molecule type" value="Genomic_DNA"/>
</dbReference>
<keyword evidence="2" id="KW-1185">Reference proteome</keyword>